<keyword evidence="3" id="KW-1185">Reference proteome</keyword>
<comment type="caution">
    <text evidence="2">The sequence shown here is derived from an EMBL/GenBank/DDBJ whole genome shotgun (WGS) entry which is preliminary data.</text>
</comment>
<dbReference type="EMBL" id="JACCFI010000001">
    <property type="protein sequence ID" value="NYG21319.1"/>
    <property type="molecule type" value="Genomic_DNA"/>
</dbReference>
<organism evidence="2 3">
    <name type="scientific">Agromyces hippuratus</name>
    <dbReference type="NCBI Taxonomy" id="286438"/>
    <lineage>
        <taxon>Bacteria</taxon>
        <taxon>Bacillati</taxon>
        <taxon>Actinomycetota</taxon>
        <taxon>Actinomycetes</taxon>
        <taxon>Micrococcales</taxon>
        <taxon>Microbacteriaceae</taxon>
        <taxon>Agromyces</taxon>
    </lineage>
</organism>
<gene>
    <name evidence="2" type="ORF">BJY17_002066</name>
</gene>
<reference evidence="2 3" key="1">
    <citation type="submission" date="2020-07" db="EMBL/GenBank/DDBJ databases">
        <title>Sequencing the genomes of 1000 actinobacteria strains.</title>
        <authorList>
            <person name="Klenk H.-P."/>
        </authorList>
    </citation>
    <scope>NUCLEOTIDE SEQUENCE [LARGE SCALE GENOMIC DNA]</scope>
    <source>
        <strain evidence="2 3">DSM 8598</strain>
    </source>
</reference>
<dbReference type="Pfam" id="PF19736">
    <property type="entry name" value="DUF6226"/>
    <property type="match status" value="1"/>
</dbReference>
<evidence type="ECO:0000256" key="1">
    <source>
        <dbReference type="SAM" id="MobiDB-lite"/>
    </source>
</evidence>
<dbReference type="AlphaFoldDB" id="A0A852WTP9"/>
<protein>
    <submittedName>
        <fullName evidence="2">Uncharacterized protein</fullName>
    </submittedName>
</protein>
<sequence length="201" mass="21295">MTADRGGIGSGRAVEPPRRGASSGVDELPVEPPRWGAHGPPQEAYSRVGDTERYRPLHAFALALADDLEAEFDVERDVEPPVEPWLSEGVEVVRAVRLRPRADDAAPIVIGLTSFPGLVIGCGEFTRLPSPFCGCDACDEHVDDSVASVREHVDAVVTGGFAEASGGWASFRTERGSSEGGGPGPFGPHRAWAAWPRRSAG</sequence>
<feature type="region of interest" description="Disordered" evidence="1">
    <location>
        <begin position="173"/>
        <end position="201"/>
    </location>
</feature>
<evidence type="ECO:0000313" key="2">
    <source>
        <dbReference type="EMBL" id="NYG21319.1"/>
    </source>
</evidence>
<dbReference type="InterPro" id="IPR045773">
    <property type="entry name" value="DUF6226"/>
</dbReference>
<feature type="compositionally biased region" description="Gly residues" evidence="1">
    <location>
        <begin position="1"/>
        <end position="10"/>
    </location>
</feature>
<feature type="region of interest" description="Disordered" evidence="1">
    <location>
        <begin position="1"/>
        <end position="46"/>
    </location>
</feature>
<accession>A0A852WTP9</accession>
<name>A0A852WTP9_9MICO</name>
<proteinExistence type="predicted"/>
<dbReference type="Proteomes" id="UP000549066">
    <property type="component" value="Unassembled WGS sequence"/>
</dbReference>
<evidence type="ECO:0000313" key="3">
    <source>
        <dbReference type="Proteomes" id="UP000549066"/>
    </source>
</evidence>
<dbReference type="RefSeq" id="WP_179551285.1">
    <property type="nucleotide sequence ID" value="NZ_JACCFI010000001.1"/>
</dbReference>